<dbReference type="STRING" id="1618563.UU12_C0002G0026"/>
<accession>A0A0G0T2T9</accession>
<protein>
    <submittedName>
        <fullName evidence="1">Uncharacterized protein</fullName>
    </submittedName>
</protein>
<evidence type="ECO:0000313" key="2">
    <source>
        <dbReference type="Proteomes" id="UP000034562"/>
    </source>
</evidence>
<dbReference type="EMBL" id="LBZK01000002">
    <property type="protein sequence ID" value="KKR71368.1"/>
    <property type="molecule type" value="Genomic_DNA"/>
</dbReference>
<gene>
    <name evidence="1" type="ORF">UU12_C0002G0026</name>
</gene>
<reference evidence="1 2" key="1">
    <citation type="journal article" date="2015" name="Nature">
        <title>rRNA introns, odd ribosomes, and small enigmatic genomes across a large radiation of phyla.</title>
        <authorList>
            <person name="Brown C.T."/>
            <person name="Hug L.A."/>
            <person name="Thomas B.C."/>
            <person name="Sharon I."/>
            <person name="Castelle C.J."/>
            <person name="Singh A."/>
            <person name="Wilkins M.J."/>
            <person name="Williams K.H."/>
            <person name="Banfield J.F."/>
        </authorList>
    </citation>
    <scope>NUCLEOTIDE SEQUENCE [LARGE SCALE GENOMIC DNA]</scope>
</reference>
<comment type="caution">
    <text evidence="1">The sequence shown here is derived from an EMBL/GenBank/DDBJ whole genome shotgun (WGS) entry which is preliminary data.</text>
</comment>
<name>A0A0G0T2T9_9BACT</name>
<dbReference type="Proteomes" id="UP000034562">
    <property type="component" value="Unassembled WGS sequence"/>
</dbReference>
<sequence length="153" mass="17867">MELKWWRLGKIPEGTKLREYALNHIKEQFGLSTKLAGQAAKYLVEAIIFENRDKLEKAKGSLKKFYKLIKSELKLAFEPEIVASLEIQSNKQKGENEELTKEHLAEVYRISLFQAAKAAHLRVLANIERNRGDWDKAEDYLQKYYRALKERVA</sequence>
<organism evidence="1 2">
    <name type="scientific">Candidatus Woesebacteria bacterium GW2011_GWA2_40_7b</name>
    <dbReference type="NCBI Taxonomy" id="1618563"/>
    <lineage>
        <taxon>Bacteria</taxon>
        <taxon>Candidatus Woeseibacteriota</taxon>
    </lineage>
</organism>
<dbReference type="AlphaFoldDB" id="A0A0G0T2T9"/>
<evidence type="ECO:0000313" key="1">
    <source>
        <dbReference type="EMBL" id="KKR71368.1"/>
    </source>
</evidence>
<proteinExistence type="predicted"/>